<keyword evidence="2" id="KW-1185">Reference proteome</keyword>
<evidence type="ECO:0000313" key="1">
    <source>
        <dbReference type="EMBL" id="SHE29103.1"/>
    </source>
</evidence>
<dbReference type="Pfam" id="PF17642">
    <property type="entry name" value="TssD"/>
    <property type="match status" value="1"/>
</dbReference>
<dbReference type="Proteomes" id="UP000184368">
    <property type="component" value="Unassembled WGS sequence"/>
</dbReference>
<dbReference type="AlphaFoldDB" id="A0A1M4SA51"/>
<dbReference type="STRING" id="1302690.BUE76_23085"/>
<dbReference type="RefSeq" id="WP_073038875.1">
    <property type="nucleotide sequence ID" value="NZ_FQUO01000001.1"/>
</dbReference>
<evidence type="ECO:0008006" key="3">
    <source>
        <dbReference type="Google" id="ProtNLM"/>
    </source>
</evidence>
<gene>
    <name evidence="1" type="ORF">SAMN05444008_10144</name>
</gene>
<protein>
    <recommendedName>
        <fullName evidence="3">Type VI secretion system needle protein Hcp</fullName>
    </recommendedName>
</protein>
<evidence type="ECO:0000313" key="2">
    <source>
        <dbReference type="Proteomes" id="UP000184368"/>
    </source>
</evidence>
<reference evidence="1 2" key="1">
    <citation type="submission" date="2016-11" db="EMBL/GenBank/DDBJ databases">
        <authorList>
            <person name="Jaros S."/>
            <person name="Januszkiewicz K."/>
            <person name="Wedrychowicz H."/>
        </authorList>
    </citation>
    <scope>NUCLEOTIDE SEQUENCE [LARGE SCALE GENOMIC DNA]</scope>
    <source>
        <strain evidence="1 2">DSM 26897</strain>
    </source>
</reference>
<proteinExistence type="predicted"/>
<accession>A0A1M4SA51</accession>
<dbReference type="OrthoDB" id="955509at2"/>
<dbReference type="InterPro" id="IPR041408">
    <property type="entry name" value="Hcp_Tssd"/>
</dbReference>
<organism evidence="1 2">
    <name type="scientific">Cnuella takakiae</name>
    <dbReference type="NCBI Taxonomy" id="1302690"/>
    <lineage>
        <taxon>Bacteria</taxon>
        <taxon>Pseudomonadati</taxon>
        <taxon>Bacteroidota</taxon>
        <taxon>Chitinophagia</taxon>
        <taxon>Chitinophagales</taxon>
        <taxon>Chitinophagaceae</taxon>
        <taxon>Cnuella</taxon>
    </lineage>
</organism>
<dbReference type="EMBL" id="FQUO01000001">
    <property type="protein sequence ID" value="SHE29103.1"/>
    <property type="molecule type" value="Genomic_DNA"/>
</dbReference>
<dbReference type="GO" id="GO:0033104">
    <property type="term" value="C:type VI protein secretion system complex"/>
    <property type="evidence" value="ECO:0007669"/>
    <property type="project" value="InterPro"/>
</dbReference>
<name>A0A1M4SA51_9BACT</name>
<sequence length="130" mass="14515">MAFNAKLKIGSKDNIDVLKCNYALRRDVDSKGRPASGVYGGTINLSIESTDDTSIIESMVNQYKPIDGSIIFKKTDEDAKMKELTWEKGYIIHFQEGIDITGSEPMAIDFTVSAEKIKIGNAEHKNEWPK</sequence>